<sequence length="44" mass="4407">MVAGKATAGDWSLTASTSGTQLPPPSDDMQGGSWANSLVILSTV</sequence>
<proteinExistence type="predicted"/>
<evidence type="ECO:0000313" key="2">
    <source>
        <dbReference type="EMBL" id="CAG1856613.1"/>
    </source>
</evidence>
<protein>
    <submittedName>
        <fullName evidence="2">(wild Malaysian banana) hypothetical protein</fullName>
    </submittedName>
</protein>
<dbReference type="AlphaFoldDB" id="A0A804JVU3"/>
<keyword evidence="4" id="KW-1185">Reference proteome</keyword>
<dbReference type="Proteomes" id="UP000012960">
    <property type="component" value="Unplaced"/>
</dbReference>
<evidence type="ECO:0000313" key="3">
    <source>
        <dbReference type="EnsemblPlants" id="Ma07_p14690.1"/>
    </source>
</evidence>
<organism evidence="3 4">
    <name type="scientific">Musa acuminata subsp. malaccensis</name>
    <name type="common">Wild banana</name>
    <name type="synonym">Musa malaccensis</name>
    <dbReference type="NCBI Taxonomy" id="214687"/>
    <lineage>
        <taxon>Eukaryota</taxon>
        <taxon>Viridiplantae</taxon>
        <taxon>Streptophyta</taxon>
        <taxon>Embryophyta</taxon>
        <taxon>Tracheophyta</taxon>
        <taxon>Spermatophyta</taxon>
        <taxon>Magnoliopsida</taxon>
        <taxon>Liliopsida</taxon>
        <taxon>Zingiberales</taxon>
        <taxon>Musaceae</taxon>
        <taxon>Musa</taxon>
    </lineage>
</organism>
<dbReference type="InParanoid" id="A0A804JVU3"/>
<reference evidence="2" key="1">
    <citation type="submission" date="2021-03" db="EMBL/GenBank/DDBJ databases">
        <authorList>
            <consortium name="Genoscope - CEA"/>
            <person name="William W."/>
        </authorList>
    </citation>
    <scope>NUCLEOTIDE SEQUENCE</scope>
    <source>
        <strain evidence="2">Doubled-haploid Pahang</strain>
    </source>
</reference>
<evidence type="ECO:0000256" key="1">
    <source>
        <dbReference type="SAM" id="MobiDB-lite"/>
    </source>
</evidence>
<dbReference type="EnsemblPlants" id="Ma07_t14690.1">
    <property type="protein sequence ID" value="Ma07_p14690.1"/>
    <property type="gene ID" value="Ma07_g14690"/>
</dbReference>
<feature type="compositionally biased region" description="Polar residues" evidence="1">
    <location>
        <begin position="33"/>
        <end position="44"/>
    </location>
</feature>
<dbReference type="Gramene" id="Ma07_t14690.1">
    <property type="protein sequence ID" value="Ma07_p14690.1"/>
    <property type="gene ID" value="Ma07_g14690"/>
</dbReference>
<name>A0A804JVU3_MUSAM</name>
<gene>
    <name evidence="2" type="ORF">GSMUA_40250.1</name>
</gene>
<reference evidence="3" key="2">
    <citation type="submission" date="2021-05" db="UniProtKB">
        <authorList>
            <consortium name="EnsemblPlants"/>
        </authorList>
    </citation>
    <scope>IDENTIFICATION</scope>
    <source>
        <strain evidence="3">subsp. malaccensis</strain>
    </source>
</reference>
<evidence type="ECO:0000313" key="4">
    <source>
        <dbReference type="Proteomes" id="UP000012960"/>
    </source>
</evidence>
<dbReference type="EMBL" id="HG996473">
    <property type="protein sequence ID" value="CAG1856613.1"/>
    <property type="molecule type" value="Genomic_DNA"/>
</dbReference>
<feature type="region of interest" description="Disordered" evidence="1">
    <location>
        <begin position="1"/>
        <end position="44"/>
    </location>
</feature>
<accession>A0A804JVU3</accession>